<evidence type="ECO:0000259" key="1">
    <source>
        <dbReference type="Pfam" id="PF23635"/>
    </source>
</evidence>
<dbReference type="InterPro" id="IPR036047">
    <property type="entry name" value="F-box-like_dom_sf"/>
</dbReference>
<dbReference type="OMA" id="NFQLRIW"/>
<dbReference type="EnsemblPlants" id="AET6Gv20053100.1">
    <property type="protein sequence ID" value="AET6Gv20053100.1"/>
    <property type="gene ID" value="AET6Gv20053100"/>
</dbReference>
<dbReference type="OrthoDB" id="677165at2759"/>
<dbReference type="RefSeq" id="XP_040247551.1">
    <property type="nucleotide sequence ID" value="XM_040391617.3"/>
</dbReference>
<reference evidence="3" key="2">
    <citation type="journal article" date="2017" name="Nat. Plants">
        <title>The Aegilops tauschii genome reveals multiple impacts of transposons.</title>
        <authorList>
            <person name="Zhao G."/>
            <person name="Zou C."/>
            <person name="Li K."/>
            <person name="Wang K."/>
            <person name="Li T."/>
            <person name="Gao L."/>
            <person name="Zhang X."/>
            <person name="Wang H."/>
            <person name="Yang Z."/>
            <person name="Liu X."/>
            <person name="Jiang W."/>
            <person name="Mao L."/>
            <person name="Kong X."/>
            <person name="Jiao Y."/>
            <person name="Jia J."/>
        </authorList>
    </citation>
    <scope>NUCLEOTIDE SEQUENCE [LARGE SCALE GENOMIC DNA]</scope>
    <source>
        <strain evidence="3">cv. AL8/78</strain>
    </source>
</reference>
<accession>A0A453MS30</accession>
<reference evidence="2" key="3">
    <citation type="journal article" date="2017" name="Nature">
        <title>Genome sequence of the progenitor of the wheat D genome Aegilops tauschii.</title>
        <authorList>
            <person name="Luo M.C."/>
            <person name="Gu Y.Q."/>
            <person name="Puiu D."/>
            <person name="Wang H."/>
            <person name="Twardziok S.O."/>
            <person name="Deal K.R."/>
            <person name="Huo N."/>
            <person name="Zhu T."/>
            <person name="Wang L."/>
            <person name="Wang Y."/>
            <person name="McGuire P.E."/>
            <person name="Liu S."/>
            <person name="Long H."/>
            <person name="Ramasamy R.K."/>
            <person name="Rodriguez J.C."/>
            <person name="Van S.L."/>
            <person name="Yuan L."/>
            <person name="Wang Z."/>
            <person name="Xia Z."/>
            <person name="Xiao L."/>
            <person name="Anderson O.D."/>
            <person name="Ouyang S."/>
            <person name="Liang Y."/>
            <person name="Zimin A.V."/>
            <person name="Pertea G."/>
            <person name="Qi P."/>
            <person name="Bennetzen J.L."/>
            <person name="Dai X."/>
            <person name="Dawson M.W."/>
            <person name="Muller H.G."/>
            <person name="Kugler K."/>
            <person name="Rivarola-Duarte L."/>
            <person name="Spannagl M."/>
            <person name="Mayer K.F.X."/>
            <person name="Lu F.H."/>
            <person name="Bevan M.W."/>
            <person name="Leroy P."/>
            <person name="Li P."/>
            <person name="You F.M."/>
            <person name="Sun Q."/>
            <person name="Liu Z."/>
            <person name="Lyons E."/>
            <person name="Wicker T."/>
            <person name="Salzberg S.L."/>
            <person name="Devos K.M."/>
            <person name="Dvorak J."/>
        </authorList>
    </citation>
    <scope>NUCLEOTIDE SEQUENCE [LARGE SCALE GENOMIC DNA]</scope>
    <source>
        <strain evidence="2">cv. AL8/78</strain>
    </source>
</reference>
<evidence type="ECO:0000313" key="3">
    <source>
        <dbReference type="Proteomes" id="UP000015105"/>
    </source>
</evidence>
<dbReference type="GeneID" id="120966049"/>
<dbReference type="AlphaFoldDB" id="A0A453MS30"/>
<name>A0A453MS30_AEGTS</name>
<dbReference type="InterPro" id="IPR056594">
    <property type="entry name" value="AT5G49610-like_b-prop"/>
</dbReference>
<sequence>MAAISKVLDDDDLLSEILLRTVFTTTLLNSALVCTRWLAHASDRAFLHRFREIHPPRLLGFYINKGQNTPHFIPILPQPRELTAVIRRATSSLGTYQRVPSVPTYILDCRNGNVLIRQHDKIGTTFAVHNVVCPERGMDILPPFPRPQSPYLFDGTAYSRIMSKEEGDALSYLYVLMHQTTDGKHRVYIYILKHGIWRMNHSLIIQQPPRPWSVLKSVLSNNKIYVPAGWSNIIVLDLAASSFSIIELPEGMEYGERNTILSQVDDVAGVYLIHVKNFQLRIWLHNGYTWLLMDTIYLREMCADLSMADGNASLLINQAGDNAEFVFLDMGRCTFLLDIKRRTMHKVYEKEDGDKFFCEIHPLMMIWPPVFPALKDDPTRNAMLRLKIKDMDGH</sequence>
<reference evidence="2" key="5">
    <citation type="journal article" date="2021" name="G3 (Bethesda)">
        <title>Aegilops tauschii genome assembly Aet v5.0 features greater sequence contiguity and improved annotation.</title>
        <authorList>
            <person name="Wang L."/>
            <person name="Zhu T."/>
            <person name="Rodriguez J.C."/>
            <person name="Deal K.R."/>
            <person name="Dubcovsky J."/>
            <person name="McGuire P.E."/>
            <person name="Lux T."/>
            <person name="Spannagl M."/>
            <person name="Mayer K.F.X."/>
            <person name="Baldrich P."/>
            <person name="Meyers B.C."/>
            <person name="Huo N."/>
            <person name="Gu Y.Q."/>
            <person name="Zhou H."/>
            <person name="Devos K.M."/>
            <person name="Bennetzen J.L."/>
            <person name="Unver T."/>
            <person name="Budak H."/>
            <person name="Gulick P.J."/>
            <person name="Galiba G."/>
            <person name="Kalapos B."/>
            <person name="Nelson D.R."/>
            <person name="Li P."/>
            <person name="You F.M."/>
            <person name="Luo M.C."/>
            <person name="Dvorak J."/>
        </authorList>
    </citation>
    <scope>NUCLEOTIDE SEQUENCE [LARGE SCALE GENOMIC DNA]</scope>
    <source>
        <strain evidence="2">cv. AL8/78</strain>
    </source>
</reference>
<organism evidence="2 3">
    <name type="scientific">Aegilops tauschii subsp. strangulata</name>
    <name type="common">Goatgrass</name>
    <dbReference type="NCBI Taxonomy" id="200361"/>
    <lineage>
        <taxon>Eukaryota</taxon>
        <taxon>Viridiplantae</taxon>
        <taxon>Streptophyta</taxon>
        <taxon>Embryophyta</taxon>
        <taxon>Tracheophyta</taxon>
        <taxon>Spermatophyta</taxon>
        <taxon>Magnoliopsida</taxon>
        <taxon>Liliopsida</taxon>
        <taxon>Poales</taxon>
        <taxon>Poaceae</taxon>
        <taxon>BOP clade</taxon>
        <taxon>Pooideae</taxon>
        <taxon>Triticodae</taxon>
        <taxon>Triticeae</taxon>
        <taxon>Triticinae</taxon>
        <taxon>Aegilops</taxon>
    </lineage>
</organism>
<dbReference type="PANTHER" id="PTHR33207">
    <property type="entry name" value="F-BOX DOMAIN CONTAINING PROTEIN-RELATED"/>
    <property type="match status" value="1"/>
</dbReference>
<feature type="domain" description="F-box protein AT5G49610-like beta-propeller" evidence="1">
    <location>
        <begin position="106"/>
        <end position="371"/>
    </location>
</feature>
<reference evidence="3" key="1">
    <citation type="journal article" date="2014" name="Science">
        <title>Ancient hybridizations among the ancestral genomes of bread wheat.</title>
        <authorList>
            <consortium name="International Wheat Genome Sequencing Consortium,"/>
            <person name="Marcussen T."/>
            <person name="Sandve S.R."/>
            <person name="Heier L."/>
            <person name="Spannagl M."/>
            <person name="Pfeifer M."/>
            <person name="Jakobsen K.S."/>
            <person name="Wulff B.B."/>
            <person name="Steuernagel B."/>
            <person name="Mayer K.F."/>
            <person name="Olsen O.A."/>
        </authorList>
    </citation>
    <scope>NUCLEOTIDE SEQUENCE [LARGE SCALE GENOMIC DNA]</scope>
    <source>
        <strain evidence="3">cv. AL8/78</strain>
    </source>
</reference>
<keyword evidence="3" id="KW-1185">Reference proteome</keyword>
<dbReference type="SUPFAM" id="SSF81383">
    <property type="entry name" value="F-box domain"/>
    <property type="match status" value="1"/>
</dbReference>
<reference evidence="2" key="4">
    <citation type="submission" date="2019-03" db="UniProtKB">
        <authorList>
            <consortium name="EnsemblPlants"/>
        </authorList>
    </citation>
    <scope>IDENTIFICATION</scope>
</reference>
<dbReference type="Proteomes" id="UP000015105">
    <property type="component" value="Chromosome 6D"/>
</dbReference>
<protein>
    <recommendedName>
        <fullName evidence="1">F-box protein AT5G49610-like beta-propeller domain-containing protein</fullName>
    </recommendedName>
</protein>
<proteinExistence type="predicted"/>
<dbReference type="KEGG" id="ats:120966049"/>
<dbReference type="Gramene" id="AET6Gv20053100.1">
    <property type="protein sequence ID" value="AET6Gv20053100.1"/>
    <property type="gene ID" value="AET6Gv20053100"/>
</dbReference>
<dbReference type="Pfam" id="PF23635">
    <property type="entry name" value="Beta-prop_AT5G49610-like"/>
    <property type="match status" value="1"/>
</dbReference>
<evidence type="ECO:0000313" key="2">
    <source>
        <dbReference type="EnsemblPlants" id="AET6Gv20053100.1"/>
    </source>
</evidence>